<organism evidence="8 9">
    <name type="scientific">Parvularcula bermudensis (strain ATCC BAA-594 / HTCC2503 / KCTC 12087)</name>
    <dbReference type="NCBI Taxonomy" id="314260"/>
    <lineage>
        <taxon>Bacteria</taxon>
        <taxon>Pseudomonadati</taxon>
        <taxon>Pseudomonadota</taxon>
        <taxon>Alphaproteobacteria</taxon>
        <taxon>Parvularculales</taxon>
        <taxon>Parvularculaceae</taxon>
        <taxon>Parvularcula</taxon>
    </lineage>
</organism>
<dbReference type="InterPro" id="IPR035965">
    <property type="entry name" value="PAS-like_dom_sf"/>
</dbReference>
<evidence type="ECO:0000313" key="9">
    <source>
        <dbReference type="Proteomes" id="UP000001302"/>
    </source>
</evidence>
<dbReference type="AlphaFoldDB" id="E0THB6"/>
<protein>
    <submittedName>
        <fullName evidence="8">Sensory box histidine kinase</fullName>
    </submittedName>
</protein>
<evidence type="ECO:0000259" key="7">
    <source>
        <dbReference type="PROSITE" id="PS50113"/>
    </source>
</evidence>
<dbReference type="PROSITE" id="PS50113">
    <property type="entry name" value="PAC"/>
    <property type="match status" value="1"/>
</dbReference>
<dbReference type="PANTHER" id="PTHR47429:SF2">
    <property type="entry name" value="PROTEIN TWIN LOV 1"/>
    <property type="match status" value="1"/>
</dbReference>
<dbReference type="Gene3D" id="3.30.565.10">
    <property type="entry name" value="Histidine kinase-like ATPase, C-terminal domain"/>
    <property type="match status" value="1"/>
</dbReference>
<dbReference type="OrthoDB" id="489241at2"/>
<dbReference type="Pfam" id="PF02518">
    <property type="entry name" value="HATPase_c"/>
    <property type="match status" value="1"/>
</dbReference>
<reference evidence="8 9" key="2">
    <citation type="journal article" date="2011" name="J. Bacteriol.">
        <title>Complete genome sequence of strain HTCC2503T of Parvularcula bermudensis, the type species of the order "Parvularculales" in the class Alphaproteobacteria.</title>
        <authorList>
            <person name="Oh H.M."/>
            <person name="Kang I."/>
            <person name="Vergin K.L."/>
            <person name="Kang D."/>
            <person name="Rhee K.H."/>
            <person name="Giovannoni S.J."/>
            <person name="Cho J.C."/>
        </authorList>
    </citation>
    <scope>NUCLEOTIDE SEQUENCE [LARGE SCALE GENOMIC DNA]</scope>
    <source>
        <strain evidence="9">ATCC BAA-594 / HTCC2503 / KCTC 12087</strain>
    </source>
</reference>
<dbReference type="SMART" id="SM00387">
    <property type="entry name" value="HATPase_c"/>
    <property type="match status" value="1"/>
</dbReference>
<dbReference type="InterPro" id="IPR000700">
    <property type="entry name" value="PAS-assoc_C"/>
</dbReference>
<dbReference type="GO" id="GO:0016301">
    <property type="term" value="F:kinase activity"/>
    <property type="evidence" value="ECO:0007669"/>
    <property type="project" value="UniProtKB-KW"/>
</dbReference>
<feature type="domain" description="PAS" evidence="6">
    <location>
        <begin position="41"/>
        <end position="99"/>
    </location>
</feature>
<accession>E0THB6</accession>
<dbReference type="CDD" id="cd00130">
    <property type="entry name" value="PAS"/>
    <property type="match status" value="1"/>
</dbReference>
<dbReference type="InterPro" id="IPR000014">
    <property type="entry name" value="PAS"/>
</dbReference>
<dbReference type="Pfam" id="PF07568">
    <property type="entry name" value="HisKA_2"/>
    <property type="match status" value="1"/>
</dbReference>
<keyword evidence="3" id="KW-0157">Chromophore</keyword>
<dbReference type="EMBL" id="CP002156">
    <property type="protein sequence ID" value="ADM10206.1"/>
    <property type="molecule type" value="Genomic_DNA"/>
</dbReference>
<feature type="domain" description="Histidine kinase" evidence="5">
    <location>
        <begin position="158"/>
        <end position="354"/>
    </location>
</feature>
<evidence type="ECO:0000256" key="3">
    <source>
        <dbReference type="ARBA" id="ARBA00022991"/>
    </source>
</evidence>
<keyword evidence="8" id="KW-0418">Kinase</keyword>
<dbReference type="SUPFAM" id="SSF55785">
    <property type="entry name" value="PYP-like sensor domain (PAS domain)"/>
    <property type="match status" value="1"/>
</dbReference>
<dbReference type="InterPro" id="IPR001610">
    <property type="entry name" value="PAC"/>
</dbReference>
<keyword evidence="9" id="KW-1185">Reference proteome</keyword>
<evidence type="ECO:0000259" key="6">
    <source>
        <dbReference type="PROSITE" id="PS50112"/>
    </source>
</evidence>
<dbReference type="eggNOG" id="COG3920">
    <property type="taxonomic scope" value="Bacteria"/>
</dbReference>
<dbReference type="PROSITE" id="PS50112">
    <property type="entry name" value="PAS"/>
    <property type="match status" value="1"/>
</dbReference>
<feature type="region of interest" description="Disordered" evidence="4">
    <location>
        <begin position="1"/>
        <end position="23"/>
    </location>
</feature>
<evidence type="ECO:0000313" key="8">
    <source>
        <dbReference type="EMBL" id="ADM10206.1"/>
    </source>
</evidence>
<dbReference type="InterPro" id="IPR036890">
    <property type="entry name" value="HATPase_C_sf"/>
</dbReference>
<dbReference type="InterPro" id="IPR003594">
    <property type="entry name" value="HATPase_dom"/>
</dbReference>
<dbReference type="Pfam" id="PF13426">
    <property type="entry name" value="PAS_9"/>
    <property type="match status" value="1"/>
</dbReference>
<dbReference type="InterPro" id="IPR011495">
    <property type="entry name" value="Sig_transdc_His_kin_sub2_dim/P"/>
</dbReference>
<sequence length="361" mass="39646">MTTQENNASKNATAQLVGTGSGSIPETELRLRAFERFPIAFVLTNPGLEDNPIVYVNRAFENLTGYAAEVSLGRNCRFLQGPDTDKEAVKKMREHLQRAAPVETVLLNYRSDGKPFRNYLRIEPIFDDSGQLSCFLGLQQRVSDATTSPDAISVQLKEIQHRVKNHLQLVVSMIRLQSEQTDSKSEMNYRALAHRVETLQLLYQELGQVEAVDDETQTIPMGAYVSRIASAIGHLEARENIRLNIRTESFDVSIDTAARIGLIASEIITNAFQHAFVTGGPGLIEVSLRHLSRGAMRLEVMDDGNGMPDNISWPDSNTMGASIVRTLSDGLGATLAVVRGATGTTICLDVPFAGETKQKAN</sequence>
<dbReference type="SUPFAM" id="SSF55874">
    <property type="entry name" value="ATPase domain of HSP90 chaperone/DNA topoisomerase II/histidine kinase"/>
    <property type="match status" value="1"/>
</dbReference>
<dbReference type="SMART" id="SM00086">
    <property type="entry name" value="PAC"/>
    <property type="match status" value="1"/>
</dbReference>
<dbReference type="InterPro" id="IPR005467">
    <property type="entry name" value="His_kinase_dom"/>
</dbReference>
<dbReference type="PROSITE" id="PS50109">
    <property type="entry name" value="HIS_KIN"/>
    <property type="match status" value="1"/>
</dbReference>
<feature type="domain" description="PAC" evidence="7">
    <location>
        <begin position="100"/>
        <end position="154"/>
    </location>
</feature>
<dbReference type="Gene3D" id="3.30.450.20">
    <property type="entry name" value="PAS domain"/>
    <property type="match status" value="1"/>
</dbReference>
<evidence type="ECO:0000256" key="1">
    <source>
        <dbReference type="ARBA" id="ARBA00022630"/>
    </source>
</evidence>
<keyword evidence="8" id="KW-0808">Transferase</keyword>
<keyword evidence="2" id="KW-0288">FMN</keyword>
<dbReference type="PANTHER" id="PTHR47429">
    <property type="entry name" value="PROTEIN TWIN LOV 1"/>
    <property type="match status" value="1"/>
</dbReference>
<dbReference type="STRING" id="314260.PB2503_10774"/>
<dbReference type="NCBIfam" id="TIGR00229">
    <property type="entry name" value="sensory_box"/>
    <property type="match status" value="1"/>
</dbReference>
<dbReference type="KEGG" id="pbr:PB2503_10774"/>
<dbReference type="RefSeq" id="WP_013301180.1">
    <property type="nucleotide sequence ID" value="NC_014414.1"/>
</dbReference>
<evidence type="ECO:0000256" key="2">
    <source>
        <dbReference type="ARBA" id="ARBA00022643"/>
    </source>
</evidence>
<keyword evidence="1" id="KW-0285">Flavoprotein</keyword>
<evidence type="ECO:0000256" key="4">
    <source>
        <dbReference type="SAM" id="MobiDB-lite"/>
    </source>
</evidence>
<dbReference type="Proteomes" id="UP000001302">
    <property type="component" value="Chromosome"/>
</dbReference>
<reference evidence="9" key="1">
    <citation type="submission" date="2010-08" db="EMBL/GenBank/DDBJ databases">
        <title>Genome sequence of Parvularcula bermudensis HTCC2503.</title>
        <authorList>
            <person name="Kang D.-M."/>
            <person name="Oh H.-M."/>
            <person name="Cho J.-C."/>
        </authorList>
    </citation>
    <scope>NUCLEOTIDE SEQUENCE [LARGE SCALE GENOMIC DNA]</scope>
    <source>
        <strain evidence="9">ATCC BAA-594 / HTCC2503 / KCTC 12087</strain>
    </source>
</reference>
<dbReference type="HOGENOM" id="CLU_000445_114_57_5"/>
<gene>
    <name evidence="8" type="ordered locus">PB2503_10774</name>
</gene>
<proteinExistence type="predicted"/>
<name>E0THB6_PARBH</name>
<evidence type="ECO:0000259" key="5">
    <source>
        <dbReference type="PROSITE" id="PS50109"/>
    </source>
</evidence>